<evidence type="ECO:0008006" key="3">
    <source>
        <dbReference type="Google" id="ProtNLM"/>
    </source>
</evidence>
<reference evidence="1" key="1">
    <citation type="submission" date="2020-01" db="EMBL/GenBank/DDBJ databases">
        <authorList>
            <consortium name="DOE Joint Genome Institute"/>
            <person name="Haridas S."/>
            <person name="Albert R."/>
            <person name="Binder M."/>
            <person name="Bloem J."/>
            <person name="Labutti K."/>
            <person name="Salamov A."/>
            <person name="Andreopoulos B."/>
            <person name="Baker S.E."/>
            <person name="Barry K."/>
            <person name="Bills G."/>
            <person name="Bluhm B.H."/>
            <person name="Cannon C."/>
            <person name="Castanera R."/>
            <person name="Culley D.E."/>
            <person name="Daum C."/>
            <person name="Ezra D."/>
            <person name="Gonzalez J.B."/>
            <person name="Henrissat B."/>
            <person name="Kuo A."/>
            <person name="Liang C."/>
            <person name="Lipzen A."/>
            <person name="Lutzoni F."/>
            <person name="Magnuson J."/>
            <person name="Mondo S."/>
            <person name="Nolan M."/>
            <person name="Ohm R."/>
            <person name="Pangilinan J."/>
            <person name="Park H.-J."/>
            <person name="Ramirez L."/>
            <person name="Alfaro M."/>
            <person name="Sun H."/>
            <person name="Tritt A."/>
            <person name="Yoshinaga Y."/>
            <person name="Zwiers L.-H."/>
            <person name="Turgeon B.G."/>
            <person name="Goodwin S.B."/>
            <person name="Spatafora J.W."/>
            <person name="Crous P.W."/>
            <person name="Grigoriev I.V."/>
        </authorList>
    </citation>
    <scope>NUCLEOTIDE SEQUENCE</scope>
    <source>
        <strain evidence="1">P77</strain>
    </source>
</reference>
<feature type="non-terminal residue" evidence="1">
    <location>
        <position position="1"/>
    </location>
</feature>
<feature type="non-terminal residue" evidence="1">
    <location>
        <position position="77"/>
    </location>
</feature>
<dbReference type="AlphaFoldDB" id="A0A6A5JXZ6"/>
<name>A0A6A5JXZ6_9PLEO</name>
<protein>
    <recommendedName>
        <fullName evidence="3">Peptidase A2 domain-containing protein</fullName>
    </recommendedName>
</protein>
<keyword evidence="2" id="KW-1185">Reference proteome</keyword>
<sequence>YDKDHGFEHVRRDCPRAPMSIYGARLSALLDSGAELNTIRLKTAQVAGLVVTSMPQEMAASRMQAANGTYEDFAGMV</sequence>
<organism evidence="1 2">
    <name type="scientific">Decorospora gaudefroyi</name>
    <dbReference type="NCBI Taxonomy" id="184978"/>
    <lineage>
        <taxon>Eukaryota</taxon>
        <taxon>Fungi</taxon>
        <taxon>Dikarya</taxon>
        <taxon>Ascomycota</taxon>
        <taxon>Pezizomycotina</taxon>
        <taxon>Dothideomycetes</taxon>
        <taxon>Pleosporomycetidae</taxon>
        <taxon>Pleosporales</taxon>
        <taxon>Pleosporineae</taxon>
        <taxon>Pleosporaceae</taxon>
        <taxon>Decorospora</taxon>
    </lineage>
</organism>
<dbReference type="Gene3D" id="2.40.70.10">
    <property type="entry name" value="Acid Proteases"/>
    <property type="match status" value="1"/>
</dbReference>
<accession>A0A6A5JXZ6</accession>
<proteinExistence type="predicted"/>
<evidence type="ECO:0000313" key="2">
    <source>
        <dbReference type="Proteomes" id="UP000800040"/>
    </source>
</evidence>
<dbReference type="InterPro" id="IPR021109">
    <property type="entry name" value="Peptidase_aspartic_dom_sf"/>
</dbReference>
<dbReference type="EMBL" id="ML975598">
    <property type="protein sequence ID" value="KAF1828250.1"/>
    <property type="molecule type" value="Genomic_DNA"/>
</dbReference>
<dbReference type="SUPFAM" id="SSF50630">
    <property type="entry name" value="Acid proteases"/>
    <property type="match status" value="1"/>
</dbReference>
<evidence type="ECO:0000313" key="1">
    <source>
        <dbReference type="EMBL" id="KAF1828250.1"/>
    </source>
</evidence>
<dbReference type="Proteomes" id="UP000800040">
    <property type="component" value="Unassembled WGS sequence"/>
</dbReference>
<dbReference type="OrthoDB" id="3694886at2759"/>
<gene>
    <name evidence="1" type="ORF">BDW02DRAFT_478268</name>
</gene>